<dbReference type="CDD" id="cd00093">
    <property type="entry name" value="HTH_XRE"/>
    <property type="match status" value="1"/>
</dbReference>
<dbReference type="Proteomes" id="UP000317093">
    <property type="component" value="Chromosome"/>
</dbReference>
<protein>
    <submittedName>
        <fullName evidence="3">Helix-turn-helix protein</fullName>
    </submittedName>
</protein>
<dbReference type="Gene3D" id="1.10.260.40">
    <property type="entry name" value="lambda repressor-like DNA-binding domains"/>
    <property type="match status" value="1"/>
</dbReference>
<proteinExistence type="predicted"/>
<feature type="region of interest" description="Disordered" evidence="1">
    <location>
        <begin position="1"/>
        <end position="20"/>
    </location>
</feature>
<dbReference type="RefSeq" id="WP_145260478.1">
    <property type="nucleotide sequence ID" value="NZ_CP036279.1"/>
</dbReference>
<dbReference type="KEGG" id="knv:Pan216_40740"/>
<dbReference type="InterPro" id="IPR001387">
    <property type="entry name" value="Cro/C1-type_HTH"/>
</dbReference>
<dbReference type="AlphaFoldDB" id="A0A518B897"/>
<dbReference type="SMART" id="SM00530">
    <property type="entry name" value="HTH_XRE"/>
    <property type="match status" value="1"/>
</dbReference>
<keyword evidence="4" id="KW-1185">Reference proteome</keyword>
<dbReference type="EMBL" id="CP036279">
    <property type="protein sequence ID" value="QDU63199.1"/>
    <property type="molecule type" value="Genomic_DNA"/>
</dbReference>
<accession>A0A518B897</accession>
<sequence length="99" mass="10822">MASKKEKKKKDKKRRDVDPASLSGQLLNAIESAEASGMTQYAIAKAAGIKPELLYRFVSGERDLKLATAAKITEVLRLQLTPVVEAVVLEDRPLKEAQG</sequence>
<dbReference type="PROSITE" id="PS50943">
    <property type="entry name" value="HTH_CROC1"/>
    <property type="match status" value="1"/>
</dbReference>
<reference evidence="3 4" key="1">
    <citation type="submission" date="2019-02" db="EMBL/GenBank/DDBJ databases">
        <title>Deep-cultivation of Planctomycetes and their phenomic and genomic characterization uncovers novel biology.</title>
        <authorList>
            <person name="Wiegand S."/>
            <person name="Jogler M."/>
            <person name="Boedeker C."/>
            <person name="Pinto D."/>
            <person name="Vollmers J."/>
            <person name="Rivas-Marin E."/>
            <person name="Kohn T."/>
            <person name="Peeters S.H."/>
            <person name="Heuer A."/>
            <person name="Rast P."/>
            <person name="Oberbeckmann S."/>
            <person name="Bunk B."/>
            <person name="Jeske O."/>
            <person name="Meyerdierks A."/>
            <person name="Storesund J.E."/>
            <person name="Kallscheuer N."/>
            <person name="Luecker S."/>
            <person name="Lage O.M."/>
            <person name="Pohl T."/>
            <person name="Merkel B.J."/>
            <person name="Hornburger P."/>
            <person name="Mueller R.-W."/>
            <person name="Bruemmer F."/>
            <person name="Labrenz M."/>
            <person name="Spormann A.M."/>
            <person name="Op den Camp H."/>
            <person name="Overmann J."/>
            <person name="Amann R."/>
            <person name="Jetten M.S.M."/>
            <person name="Mascher T."/>
            <person name="Medema M.H."/>
            <person name="Devos D.P."/>
            <person name="Kaster A.-K."/>
            <person name="Ovreas L."/>
            <person name="Rohde M."/>
            <person name="Galperin M.Y."/>
            <person name="Jogler C."/>
        </authorList>
    </citation>
    <scope>NUCLEOTIDE SEQUENCE [LARGE SCALE GENOMIC DNA]</scope>
    <source>
        <strain evidence="3 4">Pan216</strain>
    </source>
</reference>
<evidence type="ECO:0000313" key="4">
    <source>
        <dbReference type="Proteomes" id="UP000317093"/>
    </source>
</evidence>
<feature type="domain" description="HTH cro/C1-type" evidence="2">
    <location>
        <begin position="34"/>
        <end position="83"/>
    </location>
</feature>
<feature type="compositionally biased region" description="Basic residues" evidence="1">
    <location>
        <begin position="1"/>
        <end position="13"/>
    </location>
</feature>
<dbReference type="GO" id="GO:0003677">
    <property type="term" value="F:DNA binding"/>
    <property type="evidence" value="ECO:0007669"/>
    <property type="project" value="InterPro"/>
</dbReference>
<dbReference type="SUPFAM" id="SSF47413">
    <property type="entry name" value="lambda repressor-like DNA-binding domains"/>
    <property type="match status" value="1"/>
</dbReference>
<dbReference type="Pfam" id="PF01381">
    <property type="entry name" value="HTH_3"/>
    <property type="match status" value="1"/>
</dbReference>
<organism evidence="3 4">
    <name type="scientific">Kolteria novifilia</name>
    <dbReference type="NCBI Taxonomy" id="2527975"/>
    <lineage>
        <taxon>Bacteria</taxon>
        <taxon>Pseudomonadati</taxon>
        <taxon>Planctomycetota</taxon>
        <taxon>Planctomycetia</taxon>
        <taxon>Kolteriales</taxon>
        <taxon>Kolteriaceae</taxon>
        <taxon>Kolteria</taxon>
    </lineage>
</organism>
<evidence type="ECO:0000259" key="2">
    <source>
        <dbReference type="PROSITE" id="PS50943"/>
    </source>
</evidence>
<gene>
    <name evidence="3" type="ORF">Pan216_40740</name>
</gene>
<dbReference type="InterPro" id="IPR010982">
    <property type="entry name" value="Lambda_DNA-bd_dom_sf"/>
</dbReference>
<evidence type="ECO:0000313" key="3">
    <source>
        <dbReference type="EMBL" id="QDU63199.1"/>
    </source>
</evidence>
<evidence type="ECO:0000256" key="1">
    <source>
        <dbReference type="SAM" id="MobiDB-lite"/>
    </source>
</evidence>
<dbReference type="OrthoDB" id="284931at2"/>
<name>A0A518B897_9BACT</name>